<keyword evidence="1" id="KW-0812">Transmembrane</keyword>
<evidence type="ECO:0000313" key="2">
    <source>
        <dbReference type="EMBL" id="PMD12095.1"/>
    </source>
</evidence>
<accession>A0A2J6PDH9</accession>
<dbReference type="Proteomes" id="UP000235672">
    <property type="component" value="Unassembled WGS sequence"/>
</dbReference>
<feature type="transmembrane region" description="Helical" evidence="1">
    <location>
        <begin position="71"/>
        <end position="93"/>
    </location>
</feature>
<dbReference type="EMBL" id="KZ613567">
    <property type="protein sequence ID" value="PMD12095.1"/>
    <property type="molecule type" value="Genomic_DNA"/>
</dbReference>
<gene>
    <name evidence="2" type="ORF">NA56DRAFT_38794</name>
</gene>
<evidence type="ECO:0000313" key="3">
    <source>
        <dbReference type="Proteomes" id="UP000235672"/>
    </source>
</evidence>
<dbReference type="AlphaFoldDB" id="A0A2J6PDH9"/>
<protein>
    <submittedName>
        <fullName evidence="2">Uncharacterized protein</fullName>
    </submittedName>
</protein>
<name>A0A2J6PDH9_9HELO</name>
<reference evidence="2 3" key="1">
    <citation type="submission" date="2016-05" db="EMBL/GenBank/DDBJ databases">
        <title>A degradative enzymes factory behind the ericoid mycorrhizal symbiosis.</title>
        <authorList>
            <consortium name="DOE Joint Genome Institute"/>
            <person name="Martino E."/>
            <person name="Morin E."/>
            <person name="Grelet G."/>
            <person name="Kuo A."/>
            <person name="Kohler A."/>
            <person name="Daghino S."/>
            <person name="Barry K."/>
            <person name="Choi C."/>
            <person name="Cichocki N."/>
            <person name="Clum A."/>
            <person name="Copeland A."/>
            <person name="Hainaut M."/>
            <person name="Haridas S."/>
            <person name="Labutti K."/>
            <person name="Lindquist E."/>
            <person name="Lipzen A."/>
            <person name="Khouja H.-R."/>
            <person name="Murat C."/>
            <person name="Ohm R."/>
            <person name="Olson A."/>
            <person name="Spatafora J."/>
            <person name="Veneault-Fourrey C."/>
            <person name="Henrissat B."/>
            <person name="Grigoriev I."/>
            <person name="Martin F."/>
            <person name="Perotto S."/>
        </authorList>
    </citation>
    <scope>NUCLEOTIDE SEQUENCE [LARGE SCALE GENOMIC DNA]</scope>
    <source>
        <strain evidence="2 3">UAMH 7357</strain>
    </source>
</reference>
<sequence>MSRTSFVMMSDPFDMSDHSLYEEKGLLPFFADEKEVLFTTEEYEKFPLYVKPEYQEVTMPATGHDSGLPRIWAIILALTLSTYFWTMFTLINLPSPTYLLQPRVHLNPALAYKVTLFSTAEEFTDLQDQLSARMTRHNAVMSTNLANFASVLSAVTADADLALEHVQFVNKVISLGAGRTADDWQGDADIVIKEAENLRDIAISSDLHTMLENITQIARTMTAEMTDMELFMQDANSAANILLNRLGNTVYNLSAPTNEMNATIAQAVGDQKIQWSWDEINEDGITRRSIGEFSHEQQILLKSFFHNMTHHGISTVVIPSVVRYGLGLPDTFPQALRSFGLRNLKTAIERVSLLGLGGELYTCEIVAHFGTVWAPRDAYVNFGLNYLFSFGIWPYLLPKSQFLGLQSMICGYDGEEWKDVVRQRG</sequence>
<keyword evidence="1" id="KW-1133">Transmembrane helix</keyword>
<keyword evidence="3" id="KW-1185">Reference proteome</keyword>
<dbReference type="OrthoDB" id="3509099at2759"/>
<organism evidence="2 3">
    <name type="scientific">Hyaloscypha hepaticicola</name>
    <dbReference type="NCBI Taxonomy" id="2082293"/>
    <lineage>
        <taxon>Eukaryota</taxon>
        <taxon>Fungi</taxon>
        <taxon>Dikarya</taxon>
        <taxon>Ascomycota</taxon>
        <taxon>Pezizomycotina</taxon>
        <taxon>Leotiomycetes</taxon>
        <taxon>Helotiales</taxon>
        <taxon>Hyaloscyphaceae</taxon>
        <taxon>Hyaloscypha</taxon>
    </lineage>
</organism>
<proteinExistence type="predicted"/>
<evidence type="ECO:0000256" key="1">
    <source>
        <dbReference type="SAM" id="Phobius"/>
    </source>
</evidence>
<keyword evidence="1" id="KW-0472">Membrane</keyword>